<dbReference type="GeneID" id="97127009"/>
<dbReference type="Proteomes" id="UP000019202">
    <property type="component" value="Unassembled WGS sequence"/>
</dbReference>
<name>W1IUT3_9GAMM</name>
<accession>W1IUT3</accession>
<sequence>MTCSGRGKEISSRPWVGVPSAGGRERKIPAKAEITRHHRKAVGLAQKTLFRGG</sequence>
<protein>
    <submittedName>
        <fullName evidence="2">Uncharacterized protein</fullName>
    </submittedName>
</protein>
<reference evidence="2" key="1">
    <citation type="submission" date="2013-11" db="EMBL/GenBank/DDBJ databases">
        <title>Draft genome sequence and annotation of the entomopathogenic bacteria, Xenorhabdus cabanillasi strain JM26 and Xenorhabdus szentirmai strain DSM 16338.</title>
        <authorList>
            <person name="Gualtieri M."/>
            <person name="Ogier J.C."/>
            <person name="Pages S."/>
            <person name="Givaudan A."/>
            <person name="Gaudriault S."/>
        </authorList>
    </citation>
    <scope>NUCLEOTIDE SEQUENCE [LARGE SCALE GENOMIC DNA]</scope>
    <source>
        <strain evidence="2">DSM 16338</strain>
    </source>
</reference>
<gene>
    <name evidence="2" type="ORF">XSR1_1240002</name>
</gene>
<dbReference type="AlphaFoldDB" id="W1IUT3"/>
<comment type="caution">
    <text evidence="2">The sequence shown here is derived from an EMBL/GenBank/DDBJ whole genome shotgun (WGS) entry which is preliminary data.</text>
</comment>
<evidence type="ECO:0000256" key="1">
    <source>
        <dbReference type="SAM" id="MobiDB-lite"/>
    </source>
</evidence>
<dbReference type="STRING" id="1427518.XSR1_1240002"/>
<organism evidence="2 3">
    <name type="scientific">Xenorhabdus szentirmaii DSM 16338</name>
    <dbReference type="NCBI Taxonomy" id="1427518"/>
    <lineage>
        <taxon>Bacteria</taxon>
        <taxon>Pseudomonadati</taxon>
        <taxon>Pseudomonadota</taxon>
        <taxon>Gammaproteobacteria</taxon>
        <taxon>Enterobacterales</taxon>
        <taxon>Morganellaceae</taxon>
        <taxon>Xenorhabdus</taxon>
    </lineage>
</organism>
<dbReference type="OrthoDB" id="6445121at2"/>
<evidence type="ECO:0000313" key="2">
    <source>
        <dbReference type="EMBL" id="CDL81381.1"/>
    </source>
</evidence>
<feature type="compositionally biased region" description="Basic and acidic residues" evidence="1">
    <location>
        <begin position="1"/>
        <end position="11"/>
    </location>
</feature>
<evidence type="ECO:0000313" key="3">
    <source>
        <dbReference type="Proteomes" id="UP000019202"/>
    </source>
</evidence>
<feature type="region of interest" description="Disordered" evidence="1">
    <location>
        <begin position="1"/>
        <end position="24"/>
    </location>
</feature>
<dbReference type="RefSeq" id="WP_156935852.1">
    <property type="nucleotide sequence ID" value="NZ_CAWLWS010000029.1"/>
</dbReference>
<proteinExistence type="predicted"/>
<dbReference type="EMBL" id="CBXF010000029">
    <property type="protein sequence ID" value="CDL81381.1"/>
    <property type="molecule type" value="Genomic_DNA"/>
</dbReference>
<keyword evidence="3" id="KW-1185">Reference proteome</keyword>